<dbReference type="SUPFAM" id="SSF53067">
    <property type="entry name" value="Actin-like ATPase domain"/>
    <property type="match status" value="1"/>
</dbReference>
<keyword evidence="6" id="KW-0812">Transmembrane</keyword>
<feature type="domain" description="GspL cytoplasmic actin-ATPase-like" evidence="11">
    <location>
        <begin position="75"/>
        <end position="210"/>
    </location>
</feature>
<dbReference type="InterPro" id="IPR025691">
    <property type="entry name" value="GspL_pp_dom"/>
</dbReference>
<evidence type="ECO:0000256" key="2">
    <source>
        <dbReference type="ARBA" id="ARBA00005318"/>
    </source>
</evidence>
<comment type="caution">
    <text evidence="13">The sequence shown here is derived from an EMBL/GenBank/DDBJ whole genome shotgun (WGS) entry which is preliminary data.</text>
</comment>
<evidence type="ECO:0000313" key="13">
    <source>
        <dbReference type="EMBL" id="MFA0812043.1"/>
    </source>
</evidence>
<proteinExistence type="inferred from homology"/>
<feature type="domain" description="GspL periplasmic" evidence="12">
    <location>
        <begin position="295"/>
        <end position="441"/>
    </location>
</feature>
<accession>A0ABV4P2Q8</accession>
<dbReference type="EMBL" id="JBGMEK010000031">
    <property type="protein sequence ID" value="MFA0812043.1"/>
    <property type="molecule type" value="Genomic_DNA"/>
</dbReference>
<comment type="similarity">
    <text evidence="2">Belongs to the GSP L family.</text>
</comment>
<dbReference type="NCBIfam" id="TIGR01709">
    <property type="entry name" value="typeII_sec_gspL"/>
    <property type="match status" value="1"/>
</dbReference>
<keyword evidence="3" id="KW-0813">Transport</keyword>
<evidence type="ECO:0000256" key="3">
    <source>
        <dbReference type="ARBA" id="ARBA00022448"/>
    </source>
</evidence>
<keyword evidence="5" id="KW-0997">Cell inner membrane</keyword>
<dbReference type="InterPro" id="IPR043129">
    <property type="entry name" value="ATPase_NBD"/>
</dbReference>
<sequence>MFKKKSLNEIGMPAAPPKPSLVLLRLTESADKALTLHQWLDGLWQLVALDDEFISAFNPKHETTATSGEAPVLTFAEDAKALLLLPGNWVWSGVEAIPKAARRQTNAIGYMVEEHLAEDVEDLHFICTPKEGDLCSVYAIAREKMSALHSQVERLNWPLVAAVAEYQLLGMFESDLSLWLDGQQAHIWQESGQGLSVRREYLQSMLSSLMGGSEPVEESEGDGEEPEEKELLLLGAGENDGLIVGELETLFGEHLQRNQRAPEEVFLERYKPGKLSNLLSGDYQLSGGEGEGVWWLKPAKVAAFCFAAQLLFFVGAGAYFQWQAEQAEEQARIMFTELFPNTRPSAQLRRQLDGFLKNAGNQGGAFTTQMQQLSKVWTEQRGKELKLQSLRFDGQRGEMVLQLQASNLSELDTFVSKLSGNGLRADLLGANELKKGVSGRVRVR</sequence>
<keyword evidence="9" id="KW-0472">Membrane</keyword>
<evidence type="ECO:0000313" key="14">
    <source>
        <dbReference type="Proteomes" id="UP001569428"/>
    </source>
</evidence>
<evidence type="ECO:0000256" key="10">
    <source>
        <dbReference type="SAM" id="MobiDB-lite"/>
    </source>
</evidence>
<evidence type="ECO:0000256" key="9">
    <source>
        <dbReference type="ARBA" id="ARBA00023136"/>
    </source>
</evidence>
<feature type="region of interest" description="Disordered" evidence="10">
    <location>
        <begin position="209"/>
        <end position="228"/>
    </location>
</feature>
<protein>
    <submittedName>
        <fullName evidence="13">Type II secretion system protein GspL</fullName>
    </submittedName>
</protein>
<reference evidence="13 14" key="1">
    <citation type="submission" date="2024-08" db="EMBL/GenBank/DDBJ databases">
        <authorList>
            <person name="Ishaq N."/>
        </authorList>
    </citation>
    <scope>NUCLEOTIDE SEQUENCE [LARGE SCALE GENOMIC DNA]</scope>
    <source>
        <strain evidence="13 14">DSM 18651</strain>
    </source>
</reference>
<dbReference type="RefSeq" id="WP_371839658.1">
    <property type="nucleotide sequence ID" value="NZ_JBGMEK010000031.1"/>
</dbReference>
<evidence type="ECO:0000256" key="4">
    <source>
        <dbReference type="ARBA" id="ARBA00022475"/>
    </source>
</evidence>
<dbReference type="InterPro" id="IPR024230">
    <property type="entry name" value="GspL_cyto_dom"/>
</dbReference>
<gene>
    <name evidence="13" type="primary">gspL</name>
    <name evidence="13" type="ORF">ACCI49_14080</name>
</gene>
<dbReference type="Gene3D" id="3.30.1360.100">
    <property type="entry name" value="General secretion pathway protein M, EpsM"/>
    <property type="match status" value="1"/>
</dbReference>
<comment type="subcellular location">
    <subcellularLocation>
        <location evidence="1">Cell inner membrane</location>
        <topology evidence="1">Single-pass membrane protein</topology>
    </subcellularLocation>
</comment>
<organism evidence="13 14">
    <name type="scientific">Microbulbifer epialgicus</name>
    <dbReference type="NCBI Taxonomy" id="393907"/>
    <lineage>
        <taxon>Bacteria</taxon>
        <taxon>Pseudomonadati</taxon>
        <taxon>Pseudomonadota</taxon>
        <taxon>Gammaproteobacteria</taxon>
        <taxon>Cellvibrionales</taxon>
        <taxon>Microbulbiferaceae</taxon>
        <taxon>Microbulbifer</taxon>
    </lineage>
</organism>
<evidence type="ECO:0000256" key="7">
    <source>
        <dbReference type="ARBA" id="ARBA00022927"/>
    </source>
</evidence>
<dbReference type="Pfam" id="PF12693">
    <property type="entry name" value="GspL_C"/>
    <property type="match status" value="1"/>
</dbReference>
<name>A0ABV4P2Q8_9GAMM</name>
<dbReference type="Gene3D" id="3.30.420.380">
    <property type="match status" value="1"/>
</dbReference>
<keyword evidence="7" id="KW-0653">Protein transport</keyword>
<feature type="compositionally biased region" description="Acidic residues" evidence="10">
    <location>
        <begin position="215"/>
        <end position="228"/>
    </location>
</feature>
<evidence type="ECO:0000256" key="5">
    <source>
        <dbReference type="ARBA" id="ARBA00022519"/>
    </source>
</evidence>
<dbReference type="Proteomes" id="UP001569428">
    <property type="component" value="Unassembled WGS sequence"/>
</dbReference>
<evidence type="ECO:0000259" key="11">
    <source>
        <dbReference type="Pfam" id="PF05134"/>
    </source>
</evidence>
<evidence type="ECO:0000256" key="8">
    <source>
        <dbReference type="ARBA" id="ARBA00022989"/>
    </source>
</evidence>
<dbReference type="InterPro" id="IPR007812">
    <property type="entry name" value="T2SS_protein-GspL"/>
</dbReference>
<dbReference type="CDD" id="cd24017">
    <property type="entry name" value="ASKHA_T2SSL_N"/>
    <property type="match status" value="1"/>
</dbReference>
<keyword evidence="14" id="KW-1185">Reference proteome</keyword>
<evidence type="ECO:0000256" key="1">
    <source>
        <dbReference type="ARBA" id="ARBA00004377"/>
    </source>
</evidence>
<evidence type="ECO:0000259" key="12">
    <source>
        <dbReference type="Pfam" id="PF12693"/>
    </source>
</evidence>
<evidence type="ECO:0000256" key="6">
    <source>
        <dbReference type="ARBA" id="ARBA00022692"/>
    </source>
</evidence>
<dbReference type="Pfam" id="PF05134">
    <property type="entry name" value="T2SSL"/>
    <property type="match status" value="1"/>
</dbReference>
<keyword evidence="4" id="KW-1003">Cell membrane</keyword>
<keyword evidence="8" id="KW-1133">Transmembrane helix</keyword>